<dbReference type="InterPro" id="IPR005143">
    <property type="entry name" value="TF_LuxR_autoind-bd_dom"/>
</dbReference>
<dbReference type="SUPFAM" id="SSF46894">
    <property type="entry name" value="C-terminal effector domain of the bipartite response regulators"/>
    <property type="match status" value="1"/>
</dbReference>
<organism evidence="5 6">
    <name type="scientific">Rhodopseudomonas pseudopalustris</name>
    <dbReference type="NCBI Taxonomy" id="1513892"/>
    <lineage>
        <taxon>Bacteria</taxon>
        <taxon>Pseudomonadati</taxon>
        <taxon>Pseudomonadota</taxon>
        <taxon>Alphaproteobacteria</taxon>
        <taxon>Hyphomicrobiales</taxon>
        <taxon>Nitrobacteraceae</taxon>
        <taxon>Rhodopseudomonas</taxon>
    </lineage>
</organism>
<dbReference type="EMBL" id="FODT01000004">
    <property type="protein sequence ID" value="SEO68164.1"/>
    <property type="molecule type" value="Genomic_DNA"/>
</dbReference>
<dbReference type="InterPro" id="IPR036388">
    <property type="entry name" value="WH-like_DNA-bd_sf"/>
</dbReference>
<dbReference type="SUPFAM" id="SSF75516">
    <property type="entry name" value="Pheromone-binding domain of LuxR-like quorum-sensing transcription factors"/>
    <property type="match status" value="1"/>
</dbReference>
<dbReference type="InterPro" id="IPR016032">
    <property type="entry name" value="Sig_transdc_resp-reg_C-effctor"/>
</dbReference>
<dbReference type="Gene3D" id="3.30.450.80">
    <property type="entry name" value="Transcription factor LuxR-like, autoinducer-binding domain"/>
    <property type="match status" value="1"/>
</dbReference>
<evidence type="ECO:0000256" key="1">
    <source>
        <dbReference type="ARBA" id="ARBA00023015"/>
    </source>
</evidence>
<evidence type="ECO:0000256" key="3">
    <source>
        <dbReference type="ARBA" id="ARBA00023163"/>
    </source>
</evidence>
<dbReference type="Proteomes" id="UP000199615">
    <property type="component" value="Unassembled WGS sequence"/>
</dbReference>
<evidence type="ECO:0000259" key="4">
    <source>
        <dbReference type="PROSITE" id="PS50043"/>
    </source>
</evidence>
<dbReference type="GO" id="GO:0006355">
    <property type="term" value="P:regulation of DNA-templated transcription"/>
    <property type="evidence" value="ECO:0007669"/>
    <property type="project" value="InterPro"/>
</dbReference>
<evidence type="ECO:0000313" key="5">
    <source>
        <dbReference type="EMBL" id="SEO68164.1"/>
    </source>
</evidence>
<dbReference type="SMART" id="SM00421">
    <property type="entry name" value="HTH_LUXR"/>
    <property type="match status" value="1"/>
</dbReference>
<dbReference type="PROSITE" id="PS50043">
    <property type="entry name" value="HTH_LUXR_2"/>
    <property type="match status" value="1"/>
</dbReference>
<accession>A0A1H8RPS0</accession>
<name>A0A1H8RPS0_9BRAD</name>
<evidence type="ECO:0000256" key="2">
    <source>
        <dbReference type="ARBA" id="ARBA00023125"/>
    </source>
</evidence>
<dbReference type="PANTHER" id="PTHR44688:SF25">
    <property type="entry name" value="HTH LUXR-TYPE DOMAIN-CONTAINING PROTEIN"/>
    <property type="match status" value="1"/>
</dbReference>
<dbReference type="CDD" id="cd06170">
    <property type="entry name" value="LuxR_C_like"/>
    <property type="match status" value="1"/>
</dbReference>
<keyword evidence="1" id="KW-0805">Transcription regulation</keyword>
<reference evidence="6" key="1">
    <citation type="submission" date="2016-10" db="EMBL/GenBank/DDBJ databases">
        <authorList>
            <person name="Varghese N."/>
            <person name="Submissions S."/>
        </authorList>
    </citation>
    <scope>NUCLEOTIDE SEQUENCE [LARGE SCALE GENOMIC DNA]</scope>
    <source>
        <strain evidence="6">DSM 123</strain>
    </source>
</reference>
<dbReference type="PRINTS" id="PR00038">
    <property type="entry name" value="HTHLUXR"/>
</dbReference>
<keyword evidence="6" id="KW-1185">Reference proteome</keyword>
<dbReference type="InterPro" id="IPR000792">
    <property type="entry name" value="Tscrpt_reg_LuxR_C"/>
</dbReference>
<feature type="domain" description="HTH luxR-type" evidence="4">
    <location>
        <begin position="162"/>
        <end position="227"/>
    </location>
</feature>
<dbReference type="InterPro" id="IPR036693">
    <property type="entry name" value="TF_LuxR_autoind-bd_dom_sf"/>
</dbReference>
<dbReference type="AlphaFoldDB" id="A0A1H8RPS0"/>
<dbReference type="GO" id="GO:0003677">
    <property type="term" value="F:DNA binding"/>
    <property type="evidence" value="ECO:0007669"/>
    <property type="project" value="UniProtKB-KW"/>
</dbReference>
<dbReference type="Pfam" id="PF00196">
    <property type="entry name" value="GerE"/>
    <property type="match status" value="1"/>
</dbReference>
<gene>
    <name evidence="5" type="ORF">SAMN05444123_10441</name>
</gene>
<evidence type="ECO:0000313" key="6">
    <source>
        <dbReference type="Proteomes" id="UP000199615"/>
    </source>
</evidence>
<dbReference type="Pfam" id="PF03472">
    <property type="entry name" value="Autoind_bind"/>
    <property type="match status" value="1"/>
</dbReference>
<protein>
    <submittedName>
        <fullName evidence="5">Transcriptional regulator, LuxR family</fullName>
    </submittedName>
</protein>
<sequence length="231" mass="26286">MAVFLAFERLDQARTDKETREVLADALGAFGFEYFIAGSRRIDPHDFDRMLLLDGWPSRWRKQYRGDNLLQKDPIARHARRSLDPFLWKDVPVQTADELRVMDLAAADYGFVSGFTVPIYGTTGYQATFSATGRDIDASRDALKAAELLALYAYRRTIRIRSESREFVLTRREREVMTWAAAGKSAWDTGEILQISEQTVKCHISSVLAKLKVCSKAQAIVESMRRGEIEP</sequence>
<dbReference type="PANTHER" id="PTHR44688">
    <property type="entry name" value="DNA-BINDING TRANSCRIPTIONAL ACTIVATOR DEVR_DOSR"/>
    <property type="match status" value="1"/>
</dbReference>
<dbReference type="Gene3D" id="1.10.10.10">
    <property type="entry name" value="Winged helix-like DNA-binding domain superfamily/Winged helix DNA-binding domain"/>
    <property type="match status" value="1"/>
</dbReference>
<proteinExistence type="predicted"/>
<keyword evidence="2" id="KW-0238">DNA-binding</keyword>
<keyword evidence="3" id="KW-0804">Transcription</keyword>